<dbReference type="AlphaFoldDB" id="A0A4S8LBJ8"/>
<keyword evidence="1" id="KW-1133">Transmembrane helix</keyword>
<dbReference type="Gene3D" id="2.60.120.260">
    <property type="entry name" value="Galactose-binding domain-like"/>
    <property type="match status" value="1"/>
</dbReference>
<keyword evidence="1" id="KW-0472">Membrane</keyword>
<keyword evidence="3" id="KW-1185">Reference proteome</keyword>
<sequence>MTSKNVILGPGARSIILSGGNWTTNGTGTSWLSTEDENASVTFTFDGSFISVSGSLTSSSSQKTSKVLYFLNGKPDSSFVYQSGGTLYTSPSLTQGFHNLTMALASNSSHLSIQNVTLTVPDVQEPEARSSSKHKTQMIVGIVIGILVIMSLIAGSYLFLRRRRSRLVPGPTSQGPLQANLPTSKKAFTSKHYSLHGITFSHSPTLSVDSLASLPQARRKFGQGSHGISSVDMQFMSDRSPIPSVDSSASLLRLK</sequence>
<protein>
    <submittedName>
        <fullName evidence="2">Uncharacterized protein</fullName>
    </submittedName>
</protein>
<feature type="transmembrane region" description="Helical" evidence="1">
    <location>
        <begin position="138"/>
        <end position="160"/>
    </location>
</feature>
<gene>
    <name evidence="2" type="ORF">K435DRAFT_842965</name>
</gene>
<organism evidence="2 3">
    <name type="scientific">Dendrothele bispora (strain CBS 962.96)</name>
    <dbReference type="NCBI Taxonomy" id="1314807"/>
    <lineage>
        <taxon>Eukaryota</taxon>
        <taxon>Fungi</taxon>
        <taxon>Dikarya</taxon>
        <taxon>Basidiomycota</taxon>
        <taxon>Agaricomycotina</taxon>
        <taxon>Agaricomycetes</taxon>
        <taxon>Agaricomycetidae</taxon>
        <taxon>Agaricales</taxon>
        <taxon>Agaricales incertae sedis</taxon>
        <taxon>Dendrothele</taxon>
    </lineage>
</organism>
<proteinExistence type="predicted"/>
<reference evidence="2 3" key="1">
    <citation type="journal article" date="2019" name="Nat. Ecol. Evol.">
        <title>Megaphylogeny resolves global patterns of mushroom evolution.</title>
        <authorList>
            <person name="Varga T."/>
            <person name="Krizsan K."/>
            <person name="Foldi C."/>
            <person name="Dima B."/>
            <person name="Sanchez-Garcia M."/>
            <person name="Sanchez-Ramirez S."/>
            <person name="Szollosi G.J."/>
            <person name="Szarkandi J.G."/>
            <person name="Papp V."/>
            <person name="Albert L."/>
            <person name="Andreopoulos W."/>
            <person name="Angelini C."/>
            <person name="Antonin V."/>
            <person name="Barry K.W."/>
            <person name="Bougher N.L."/>
            <person name="Buchanan P."/>
            <person name="Buyck B."/>
            <person name="Bense V."/>
            <person name="Catcheside P."/>
            <person name="Chovatia M."/>
            <person name="Cooper J."/>
            <person name="Damon W."/>
            <person name="Desjardin D."/>
            <person name="Finy P."/>
            <person name="Geml J."/>
            <person name="Haridas S."/>
            <person name="Hughes K."/>
            <person name="Justo A."/>
            <person name="Karasinski D."/>
            <person name="Kautmanova I."/>
            <person name="Kiss B."/>
            <person name="Kocsube S."/>
            <person name="Kotiranta H."/>
            <person name="LaButti K.M."/>
            <person name="Lechner B.E."/>
            <person name="Liimatainen K."/>
            <person name="Lipzen A."/>
            <person name="Lukacs Z."/>
            <person name="Mihaltcheva S."/>
            <person name="Morgado L.N."/>
            <person name="Niskanen T."/>
            <person name="Noordeloos M.E."/>
            <person name="Ohm R.A."/>
            <person name="Ortiz-Santana B."/>
            <person name="Ovrebo C."/>
            <person name="Racz N."/>
            <person name="Riley R."/>
            <person name="Savchenko A."/>
            <person name="Shiryaev A."/>
            <person name="Soop K."/>
            <person name="Spirin V."/>
            <person name="Szebenyi C."/>
            <person name="Tomsovsky M."/>
            <person name="Tulloss R.E."/>
            <person name="Uehling J."/>
            <person name="Grigoriev I.V."/>
            <person name="Vagvolgyi C."/>
            <person name="Papp T."/>
            <person name="Martin F.M."/>
            <person name="Miettinen O."/>
            <person name="Hibbett D.S."/>
            <person name="Nagy L.G."/>
        </authorList>
    </citation>
    <scope>NUCLEOTIDE SEQUENCE [LARGE SCALE GENOMIC DNA]</scope>
    <source>
        <strain evidence="2 3">CBS 962.96</strain>
    </source>
</reference>
<accession>A0A4S8LBJ8</accession>
<dbReference type="OrthoDB" id="2997822at2759"/>
<evidence type="ECO:0000313" key="3">
    <source>
        <dbReference type="Proteomes" id="UP000297245"/>
    </source>
</evidence>
<dbReference type="EMBL" id="ML179506">
    <property type="protein sequence ID" value="THU86246.1"/>
    <property type="molecule type" value="Genomic_DNA"/>
</dbReference>
<evidence type="ECO:0000256" key="1">
    <source>
        <dbReference type="SAM" id="Phobius"/>
    </source>
</evidence>
<evidence type="ECO:0000313" key="2">
    <source>
        <dbReference type="EMBL" id="THU86246.1"/>
    </source>
</evidence>
<name>A0A4S8LBJ8_DENBC</name>
<keyword evidence="1" id="KW-0812">Transmembrane</keyword>
<dbReference type="Proteomes" id="UP000297245">
    <property type="component" value="Unassembled WGS sequence"/>
</dbReference>